<feature type="compositionally biased region" description="Basic residues" evidence="1">
    <location>
        <begin position="104"/>
        <end position="136"/>
    </location>
</feature>
<reference evidence="3 4" key="1">
    <citation type="journal article" date="2018" name="Sci. Adv.">
        <title>Multi-heme cytochromes provide a pathway for survival in energy-limited environments.</title>
        <authorList>
            <person name="Deng X."/>
            <person name="Dohmae N."/>
            <person name="Nealson K.H."/>
            <person name="Hashimoto K."/>
            <person name="Okamoto A."/>
        </authorList>
    </citation>
    <scope>NUCLEOTIDE SEQUENCE [LARGE SCALE GENOMIC DNA]</scope>
    <source>
        <strain evidence="3 4">IS5</strain>
    </source>
</reference>
<dbReference type="KEGG" id="dfl:DFE_2422"/>
<dbReference type="Proteomes" id="UP000269883">
    <property type="component" value="Chromosome"/>
</dbReference>
<dbReference type="OrthoDB" id="9815709at2"/>
<gene>
    <name evidence="3" type="ORF">DFE_2422</name>
</gene>
<dbReference type="NCBIfam" id="NF006718">
    <property type="entry name" value="PRK09256.1"/>
    <property type="match status" value="1"/>
</dbReference>
<evidence type="ECO:0000259" key="2">
    <source>
        <dbReference type="Pfam" id="PF00472"/>
    </source>
</evidence>
<keyword evidence="4" id="KW-1185">Reference proteome</keyword>
<dbReference type="EMBL" id="AP017378">
    <property type="protein sequence ID" value="BBD09148.1"/>
    <property type="molecule type" value="Genomic_DNA"/>
</dbReference>
<evidence type="ECO:0000313" key="3">
    <source>
        <dbReference type="EMBL" id="BBD09148.1"/>
    </source>
</evidence>
<protein>
    <submittedName>
        <fullName evidence="3">Class I peptide chain release factor</fullName>
    </submittedName>
</protein>
<dbReference type="GO" id="GO:0043022">
    <property type="term" value="F:ribosome binding"/>
    <property type="evidence" value="ECO:0007669"/>
    <property type="project" value="TreeGrafter"/>
</dbReference>
<dbReference type="GO" id="GO:0072344">
    <property type="term" value="P:rescue of stalled ribosome"/>
    <property type="evidence" value="ECO:0007669"/>
    <property type="project" value="TreeGrafter"/>
</dbReference>
<dbReference type="Pfam" id="PF00472">
    <property type="entry name" value="RF-1"/>
    <property type="match status" value="1"/>
</dbReference>
<proteinExistence type="predicted"/>
<dbReference type="RefSeq" id="WP_126379876.1">
    <property type="nucleotide sequence ID" value="NZ_AP017378.1"/>
</dbReference>
<evidence type="ECO:0000256" key="1">
    <source>
        <dbReference type="SAM" id="MobiDB-lite"/>
    </source>
</evidence>
<dbReference type="AlphaFoldDB" id="A0A2Z6B125"/>
<evidence type="ECO:0000313" key="4">
    <source>
        <dbReference type="Proteomes" id="UP000269883"/>
    </source>
</evidence>
<organism evidence="3 4">
    <name type="scientific">Desulfovibrio ferrophilus</name>
    <dbReference type="NCBI Taxonomy" id="241368"/>
    <lineage>
        <taxon>Bacteria</taxon>
        <taxon>Pseudomonadati</taxon>
        <taxon>Thermodesulfobacteriota</taxon>
        <taxon>Desulfovibrionia</taxon>
        <taxon>Desulfovibrionales</taxon>
        <taxon>Desulfovibrionaceae</taxon>
        <taxon>Desulfovibrio</taxon>
    </lineage>
</organism>
<feature type="domain" description="Prokaryotic-type class I peptide chain release factors" evidence="2">
    <location>
        <begin position="9"/>
        <end position="135"/>
    </location>
</feature>
<dbReference type="PANTHER" id="PTHR47814:SF1">
    <property type="entry name" value="PEPTIDYL-TRNA HYDROLASE ARFB"/>
    <property type="match status" value="1"/>
</dbReference>
<dbReference type="SUPFAM" id="SSF110916">
    <property type="entry name" value="Peptidyl-tRNA hydrolase domain-like"/>
    <property type="match status" value="1"/>
</dbReference>
<sequence>MDIVYINAQLSIPMDEVQFTAVRSGGPGGQNVNKVATSVTLIFDVAGSPSLSGPQRVRIQDKLANRIGRDGALRLTARDTRSQLSNKELAVKRFAELLREALKRPKARRKTRPTLASKHRRLDSKKQRAGLKKTRGKVSSED</sequence>
<accession>A0A2Z6B125</accession>
<dbReference type="Gene3D" id="3.30.160.20">
    <property type="match status" value="1"/>
</dbReference>
<dbReference type="GO" id="GO:0004045">
    <property type="term" value="F:peptidyl-tRNA hydrolase activity"/>
    <property type="evidence" value="ECO:0007669"/>
    <property type="project" value="TreeGrafter"/>
</dbReference>
<dbReference type="InterPro" id="IPR000352">
    <property type="entry name" value="Pep_chain_release_fac_I"/>
</dbReference>
<feature type="region of interest" description="Disordered" evidence="1">
    <location>
        <begin position="102"/>
        <end position="142"/>
    </location>
</feature>
<dbReference type="GO" id="GO:0003747">
    <property type="term" value="F:translation release factor activity"/>
    <property type="evidence" value="ECO:0007669"/>
    <property type="project" value="InterPro"/>
</dbReference>
<dbReference type="PANTHER" id="PTHR47814">
    <property type="entry name" value="PEPTIDYL-TRNA HYDROLASE ARFB"/>
    <property type="match status" value="1"/>
</dbReference>
<name>A0A2Z6B125_9BACT</name>